<dbReference type="PANTHER" id="PTHR43030:SF1">
    <property type="entry name" value="PHOSPHOENOLPYRUVATE SYNTHASE"/>
    <property type="match status" value="1"/>
</dbReference>
<feature type="domain" description="PEP-utilising enzyme mobile" evidence="4">
    <location>
        <begin position="286"/>
        <end position="357"/>
    </location>
</feature>
<dbReference type="InterPro" id="IPR008279">
    <property type="entry name" value="PEP-util_enz_mobile_dom"/>
</dbReference>
<dbReference type="Pfam" id="PF00391">
    <property type="entry name" value="PEP-utilizers"/>
    <property type="match status" value="1"/>
</dbReference>
<evidence type="ECO:0000313" key="6">
    <source>
        <dbReference type="Proteomes" id="UP000034846"/>
    </source>
</evidence>
<organism evidence="5 6">
    <name type="scientific">Candidatus Uhrbacteria bacterium GW2011_GWD2_52_7</name>
    <dbReference type="NCBI Taxonomy" id="1618989"/>
    <lineage>
        <taxon>Bacteria</taxon>
        <taxon>Candidatus Uhriibacteriota</taxon>
    </lineage>
</organism>
<proteinExistence type="inferred from homology"/>
<dbReference type="PANTHER" id="PTHR43030">
    <property type="entry name" value="PHOSPHOENOLPYRUVATE SYNTHASE"/>
    <property type="match status" value="1"/>
</dbReference>
<comment type="similarity">
    <text evidence="1">Belongs to the PEP-utilizing enzyme family.</text>
</comment>
<keyword evidence="2" id="KW-0547">Nucleotide-binding</keyword>
<evidence type="ECO:0000259" key="4">
    <source>
        <dbReference type="Pfam" id="PF00391"/>
    </source>
</evidence>
<reference evidence="5 6" key="1">
    <citation type="journal article" date="2015" name="Nature">
        <title>rRNA introns, odd ribosomes, and small enigmatic genomes across a large radiation of phyla.</title>
        <authorList>
            <person name="Brown C.T."/>
            <person name="Hug L.A."/>
            <person name="Thomas B.C."/>
            <person name="Sharon I."/>
            <person name="Castelle C.J."/>
            <person name="Singh A."/>
            <person name="Wilkins M.J."/>
            <person name="Williams K.H."/>
            <person name="Banfield J.F."/>
        </authorList>
    </citation>
    <scope>NUCLEOTIDE SEQUENCE [LARGE SCALE GENOMIC DNA]</scope>
</reference>
<evidence type="ECO:0000256" key="3">
    <source>
        <dbReference type="ARBA" id="ARBA00022840"/>
    </source>
</evidence>
<evidence type="ECO:0000313" key="5">
    <source>
        <dbReference type="EMBL" id="KKW29408.1"/>
    </source>
</evidence>
<protein>
    <submittedName>
        <fullName evidence="5">Phosphoenolpyruvate synthase</fullName>
    </submittedName>
</protein>
<dbReference type="Proteomes" id="UP000034846">
    <property type="component" value="Unassembled WGS sequence"/>
</dbReference>
<dbReference type="Gene3D" id="3.50.30.10">
    <property type="entry name" value="Phosphohistidine domain"/>
    <property type="match status" value="1"/>
</dbReference>
<dbReference type="GO" id="GO:0005524">
    <property type="term" value="F:ATP binding"/>
    <property type="evidence" value="ECO:0007669"/>
    <property type="project" value="UniProtKB-KW"/>
</dbReference>
<name>A0A0G1XDP7_9BACT</name>
<gene>
    <name evidence="5" type="ORF">UY72_C0045G0004</name>
</gene>
<dbReference type="InterPro" id="IPR036637">
    <property type="entry name" value="Phosphohistidine_dom_sf"/>
</dbReference>
<dbReference type="EMBL" id="LCRD01000045">
    <property type="protein sequence ID" value="KKW29408.1"/>
    <property type="molecule type" value="Genomic_DNA"/>
</dbReference>
<dbReference type="InterPro" id="IPR006319">
    <property type="entry name" value="PEP_synth"/>
</dbReference>
<evidence type="ECO:0000256" key="2">
    <source>
        <dbReference type="ARBA" id="ARBA00022741"/>
    </source>
</evidence>
<keyword evidence="3" id="KW-0067">ATP-binding</keyword>
<evidence type="ECO:0000256" key="1">
    <source>
        <dbReference type="ARBA" id="ARBA00007837"/>
    </source>
</evidence>
<comment type="caution">
    <text evidence="5">The sequence shown here is derived from an EMBL/GenBank/DDBJ whole genome shotgun (WGS) entry which is preliminary data.</text>
</comment>
<dbReference type="PATRIC" id="fig|1618989.3.peg.650"/>
<dbReference type="SUPFAM" id="SSF52009">
    <property type="entry name" value="Phosphohistidine domain"/>
    <property type="match status" value="1"/>
</dbReference>
<sequence>MDLSKLYQTQISFTEWLQNMGHADAEAHRKEDNDKRIRLALLNEHIGLPFDRPVKFAAEDIARRVPEFTTFLENHSHELCAYRMIPHDPSLPKFRTRGASILQTLKWFDAQQVDFTKYVVDIVPHAESYVWSTIFVINPSGIVGQIVPGVHSQLTQGFYDEGHEPITFAWDFHDWSMSQVNEAALDHLKTLVQHLYVADHAKRDMLAEQLNAQFVNDYLCGYFETVVSDESGIWFVDYNRLLGQMYASLAPRLSEQGTLRGQIGSSGVATGKARVIYAKDLEGQTIERGDILVTDMTTPSFLPLMRLADAVVTAQGGILSHAAIVCRELGIPCITNVRDVFDCVADGSMITVDANHGVVEVL</sequence>
<dbReference type="GO" id="GO:0008986">
    <property type="term" value="F:pyruvate, water dikinase activity"/>
    <property type="evidence" value="ECO:0007669"/>
    <property type="project" value="InterPro"/>
</dbReference>
<accession>A0A0G1XDP7</accession>
<dbReference type="AlphaFoldDB" id="A0A0G1XDP7"/>
<keyword evidence="5" id="KW-0670">Pyruvate</keyword>